<dbReference type="Gene3D" id="6.20.50.110">
    <property type="entry name" value="Methyltransferase, zinc-binding domain"/>
    <property type="match status" value="1"/>
</dbReference>
<dbReference type="SUPFAM" id="SSF53335">
    <property type="entry name" value="S-adenosyl-L-methionine-dependent methyltransferases"/>
    <property type="match status" value="1"/>
</dbReference>
<dbReference type="GO" id="GO:0008168">
    <property type="term" value="F:methyltransferase activity"/>
    <property type="evidence" value="ECO:0007669"/>
    <property type="project" value="UniProtKB-KW"/>
</dbReference>
<keyword evidence="4" id="KW-1185">Reference proteome</keyword>
<dbReference type="RefSeq" id="WP_367844552.1">
    <property type="nucleotide sequence ID" value="NZ_JBFOHL010000006.1"/>
</dbReference>
<dbReference type="InterPro" id="IPR038576">
    <property type="entry name" value="Methyltransf_Zn-bd_dom_put_sf"/>
</dbReference>
<comment type="caution">
    <text evidence="3">The sequence shown here is derived from an EMBL/GenBank/DDBJ whole genome shotgun (WGS) entry which is preliminary data.</text>
</comment>
<name>A0ABV3QPL0_9GAMM</name>
<dbReference type="Proteomes" id="UP001556170">
    <property type="component" value="Unassembled WGS sequence"/>
</dbReference>
<dbReference type="EMBL" id="JBFOHL010000006">
    <property type="protein sequence ID" value="MEW9624246.1"/>
    <property type="molecule type" value="Genomic_DNA"/>
</dbReference>
<dbReference type="Pfam" id="PF08484">
    <property type="entry name" value="Methyltransf_14"/>
    <property type="match status" value="1"/>
</dbReference>
<dbReference type="Gene3D" id="3.40.50.150">
    <property type="entry name" value="Vaccinia Virus protein VP39"/>
    <property type="match status" value="1"/>
</dbReference>
<dbReference type="EC" id="2.1.1.-" evidence="3"/>
<feature type="domain" description="C-methyltransferase" evidence="2">
    <location>
        <begin position="251"/>
        <end position="405"/>
    </location>
</feature>
<dbReference type="InterPro" id="IPR029063">
    <property type="entry name" value="SAM-dependent_MTases_sf"/>
</dbReference>
<dbReference type="Pfam" id="PF13489">
    <property type="entry name" value="Methyltransf_23"/>
    <property type="match status" value="1"/>
</dbReference>
<proteinExistence type="predicted"/>
<dbReference type="Pfam" id="PF08421">
    <property type="entry name" value="Methyltransf_13"/>
    <property type="match status" value="1"/>
</dbReference>
<evidence type="ECO:0000313" key="4">
    <source>
        <dbReference type="Proteomes" id="UP001556170"/>
    </source>
</evidence>
<protein>
    <submittedName>
        <fullName evidence="3">Class I SAM-dependent methyltransferase</fullName>
        <ecNumber evidence="3">2.1.1.-</ecNumber>
    </submittedName>
</protein>
<dbReference type="InterPro" id="IPR013630">
    <property type="entry name" value="Methyltransf_Zn-bd_dom_put"/>
</dbReference>
<gene>
    <name evidence="3" type="ORF">ABQJ56_08385</name>
</gene>
<dbReference type="InterPro" id="IPR013691">
    <property type="entry name" value="MeTrfase_14"/>
</dbReference>
<reference evidence="3 4" key="1">
    <citation type="submission" date="2024-06" db="EMBL/GenBank/DDBJ databases">
        <authorList>
            <person name="Woo H."/>
        </authorList>
    </citation>
    <scope>NUCLEOTIDE SEQUENCE [LARGE SCALE GENOMIC DNA]</scope>
    <source>
        <strain evidence="3 4">S2-g</strain>
    </source>
</reference>
<keyword evidence="3" id="KW-0808">Transferase</keyword>
<organism evidence="3 4">
    <name type="scientific">Rhodanobacter geophilus</name>
    <dbReference type="NCBI Taxonomy" id="3162488"/>
    <lineage>
        <taxon>Bacteria</taxon>
        <taxon>Pseudomonadati</taxon>
        <taxon>Pseudomonadota</taxon>
        <taxon>Gammaproteobacteria</taxon>
        <taxon>Lysobacterales</taxon>
        <taxon>Rhodanobacteraceae</taxon>
        <taxon>Rhodanobacter</taxon>
    </lineage>
</organism>
<evidence type="ECO:0000259" key="1">
    <source>
        <dbReference type="Pfam" id="PF08421"/>
    </source>
</evidence>
<evidence type="ECO:0000313" key="3">
    <source>
        <dbReference type="EMBL" id="MEW9624246.1"/>
    </source>
</evidence>
<dbReference type="Gene3D" id="3.40.50.720">
    <property type="entry name" value="NAD(P)-binding Rossmann-like Domain"/>
    <property type="match status" value="1"/>
</dbReference>
<feature type="domain" description="Methyltransferase putative zinc binding" evidence="1">
    <location>
        <begin position="8"/>
        <end position="70"/>
    </location>
</feature>
<dbReference type="Gene3D" id="6.10.250.3100">
    <property type="match status" value="1"/>
</dbReference>
<sequence>MMQAINRCRICGNTRLEQVLDLGEQMLTGVFPRSRDVRVTTGPLKLVKCMGDEACGLLQLGHSYDLGEMYGDNYGYRSGLNASMVQHLHAKVEHVLGLVSLRAGDLVVDVGANDGTTLGAYPESLGADLLGIDPTGAKFREYYKPHVDLCADFFTAGTLRKVRPGKRVRVLTSFSMLYDLESPMVFMQDVHDVLSDDGVWVFEQSYMPAMLDSLSYDTVCHEHLEYYALKQVKWMADRVGFTIVDIEFNDVNGGSFSVTVAKSTSGMRESPEIKRILAEEQARGLDVLAPFEDFARRTMESRDGLRTFLAKAKAEGKTVAALGASTKGNVLLQYCGITINDIAEVGEVNPDKFGAMTPGTFLPIQNEIEVLAHRYDYFLVLPWHFRRHFLANPVYAGRALVFPLPNLQVVHAGEVHG</sequence>
<evidence type="ECO:0000259" key="2">
    <source>
        <dbReference type="Pfam" id="PF08484"/>
    </source>
</evidence>
<keyword evidence="3" id="KW-0489">Methyltransferase</keyword>
<accession>A0ABV3QPL0</accession>
<dbReference type="GO" id="GO:0032259">
    <property type="term" value="P:methylation"/>
    <property type="evidence" value="ECO:0007669"/>
    <property type="project" value="UniProtKB-KW"/>
</dbReference>